<dbReference type="InterPro" id="IPR029066">
    <property type="entry name" value="PLP-binding_barrel"/>
</dbReference>
<organism evidence="11 12">
    <name type="scientific">Haloprofundus marisrubri</name>
    <dbReference type="NCBI Taxonomy" id="1514971"/>
    <lineage>
        <taxon>Archaea</taxon>
        <taxon>Methanobacteriati</taxon>
        <taxon>Methanobacteriota</taxon>
        <taxon>Stenosarchaea group</taxon>
        <taxon>Halobacteria</taxon>
        <taxon>Halobacteriales</taxon>
        <taxon>Haloferacaceae</taxon>
        <taxon>Haloprofundus</taxon>
    </lineage>
</organism>
<feature type="binding site" evidence="5">
    <location>
        <position position="394"/>
    </location>
    <ligand>
        <name>substrate</name>
    </ligand>
</feature>
<dbReference type="HAMAP" id="MF_02120">
    <property type="entry name" value="LysA"/>
    <property type="match status" value="1"/>
</dbReference>
<evidence type="ECO:0000256" key="8">
    <source>
        <dbReference type="RuleBase" id="RU003738"/>
    </source>
</evidence>
<evidence type="ECO:0000256" key="4">
    <source>
        <dbReference type="ARBA" id="ARBA00023239"/>
    </source>
</evidence>
<dbReference type="EC" id="4.1.1.20" evidence="5 6"/>
<dbReference type="PRINTS" id="PR01179">
    <property type="entry name" value="ODADCRBXLASE"/>
</dbReference>
<evidence type="ECO:0000256" key="2">
    <source>
        <dbReference type="ARBA" id="ARBA00022793"/>
    </source>
</evidence>
<dbReference type="UniPathway" id="UPA00034">
    <property type="reaction ID" value="UER00027"/>
</dbReference>
<comment type="caution">
    <text evidence="11">The sequence shown here is derived from an EMBL/GenBank/DDBJ whole genome shotgun (WGS) entry which is preliminary data.</text>
</comment>
<dbReference type="STRING" id="1514971.AUR64_09725"/>
<feature type="modified residue" description="N6-(pyridoxal phosphate)lysine" evidence="5 7">
    <location>
        <position position="75"/>
    </location>
</feature>
<feature type="compositionally biased region" description="Basic and acidic residues" evidence="9">
    <location>
        <begin position="429"/>
        <end position="446"/>
    </location>
</feature>
<protein>
    <recommendedName>
        <fullName evidence="5 6">Diaminopimelate decarboxylase</fullName>
        <shortName evidence="5">DAP decarboxylase</shortName>
        <shortName evidence="5">DAPDC</shortName>
        <ecNumber evidence="5 6">4.1.1.20</ecNumber>
    </recommendedName>
</protein>
<keyword evidence="4 5" id="KW-0456">Lyase</keyword>
<dbReference type="OrthoDB" id="18565at2157"/>
<dbReference type="EMBL" id="LOPU01000018">
    <property type="protein sequence ID" value="KTG09894.1"/>
    <property type="molecule type" value="Genomic_DNA"/>
</dbReference>
<dbReference type="Proteomes" id="UP000054387">
    <property type="component" value="Unassembled WGS sequence"/>
</dbReference>
<keyword evidence="5" id="KW-0028">Amino-acid biosynthesis</keyword>
<feature type="domain" description="Orn/DAP/Arg decarboxylase 2 N-terminal" evidence="10">
    <location>
        <begin position="52"/>
        <end position="295"/>
    </location>
</feature>
<dbReference type="GO" id="GO:0030170">
    <property type="term" value="F:pyridoxal phosphate binding"/>
    <property type="evidence" value="ECO:0007669"/>
    <property type="project" value="UniProtKB-UniRule"/>
</dbReference>
<dbReference type="Pfam" id="PF02784">
    <property type="entry name" value="Orn_Arg_deC_N"/>
    <property type="match status" value="1"/>
</dbReference>
<evidence type="ECO:0000313" key="11">
    <source>
        <dbReference type="EMBL" id="KTG09894.1"/>
    </source>
</evidence>
<dbReference type="InterPro" id="IPR022653">
    <property type="entry name" value="De-COase2_pyr-phos_BS"/>
</dbReference>
<keyword evidence="2 5" id="KW-0210">Decarboxylase</keyword>
<evidence type="ECO:0000256" key="7">
    <source>
        <dbReference type="PIRSR" id="PIRSR600183-50"/>
    </source>
</evidence>
<dbReference type="RefSeq" id="WP_058581249.1">
    <property type="nucleotide sequence ID" value="NZ_LOPU01000018.1"/>
</dbReference>
<dbReference type="InterPro" id="IPR002986">
    <property type="entry name" value="DAP_deCOOHase_LysA"/>
</dbReference>
<dbReference type="InterPro" id="IPR009006">
    <property type="entry name" value="Ala_racemase/Decarboxylase_C"/>
</dbReference>
<dbReference type="InterPro" id="IPR000183">
    <property type="entry name" value="Orn/DAP/Arg_de-COase"/>
</dbReference>
<dbReference type="InterPro" id="IPR022644">
    <property type="entry name" value="De-COase2_N"/>
</dbReference>
<evidence type="ECO:0000256" key="3">
    <source>
        <dbReference type="ARBA" id="ARBA00022898"/>
    </source>
</evidence>
<dbReference type="PANTHER" id="PTHR43727">
    <property type="entry name" value="DIAMINOPIMELATE DECARBOXYLASE"/>
    <property type="match status" value="1"/>
</dbReference>
<dbReference type="SUPFAM" id="SSF50621">
    <property type="entry name" value="Alanine racemase C-terminal domain-like"/>
    <property type="match status" value="1"/>
</dbReference>
<comment type="similarity">
    <text evidence="5">Belongs to the Orn/Lys/Arg decarboxylase class-II family. LysA subfamily.</text>
</comment>
<keyword evidence="12" id="KW-1185">Reference proteome</keyword>
<reference evidence="11 12" key="1">
    <citation type="submission" date="2015-12" db="EMBL/GenBank/DDBJ databases">
        <title>Haloprofundus marisrubri gen. nov., sp. nov., an extremely halophilic archaeon isolated from the Discovery deep brine-seawater interface in the Red Sea.</title>
        <authorList>
            <person name="Zhang G."/>
            <person name="Stingl U."/>
            <person name="Rashid M."/>
        </authorList>
    </citation>
    <scope>NUCLEOTIDE SEQUENCE [LARGE SCALE GENOMIC DNA]</scope>
    <source>
        <strain evidence="11 12">SB9</strain>
    </source>
</reference>
<comment type="catalytic activity">
    <reaction evidence="5 8">
        <text>meso-2,6-diaminopimelate + H(+) = L-lysine + CO2</text>
        <dbReference type="Rhea" id="RHEA:15101"/>
        <dbReference type="ChEBI" id="CHEBI:15378"/>
        <dbReference type="ChEBI" id="CHEBI:16526"/>
        <dbReference type="ChEBI" id="CHEBI:32551"/>
        <dbReference type="ChEBI" id="CHEBI:57791"/>
        <dbReference type="EC" id="4.1.1.20"/>
    </reaction>
</comment>
<evidence type="ECO:0000259" key="10">
    <source>
        <dbReference type="Pfam" id="PF02784"/>
    </source>
</evidence>
<dbReference type="SUPFAM" id="SSF51419">
    <property type="entry name" value="PLP-binding barrel"/>
    <property type="match status" value="1"/>
</dbReference>
<dbReference type="CDD" id="cd06828">
    <property type="entry name" value="PLPDE_III_DapDC"/>
    <property type="match status" value="1"/>
</dbReference>
<comment type="subunit">
    <text evidence="5">Homodimer.</text>
</comment>
<feature type="binding site" evidence="5">
    <location>
        <position position="327"/>
    </location>
    <ligand>
        <name>substrate</name>
    </ligand>
</feature>
<dbReference type="PRINTS" id="PR01181">
    <property type="entry name" value="DAPDCRBXLASE"/>
</dbReference>
<feature type="compositionally biased region" description="Gly residues" evidence="9">
    <location>
        <begin position="413"/>
        <end position="422"/>
    </location>
</feature>
<feature type="active site" description="Proton donor" evidence="7">
    <location>
        <position position="365"/>
    </location>
</feature>
<keyword evidence="3 5" id="KW-0663">Pyridoxal phosphate</keyword>
<dbReference type="PROSITE" id="PS00878">
    <property type="entry name" value="ODR_DC_2_1"/>
    <property type="match status" value="1"/>
</dbReference>
<dbReference type="NCBIfam" id="TIGR01048">
    <property type="entry name" value="lysA"/>
    <property type="match status" value="1"/>
</dbReference>
<dbReference type="GO" id="GO:0009089">
    <property type="term" value="P:lysine biosynthetic process via diaminopimelate"/>
    <property type="evidence" value="ECO:0007669"/>
    <property type="project" value="UniProtKB-UniRule"/>
</dbReference>
<dbReference type="Gene3D" id="3.20.20.10">
    <property type="entry name" value="Alanine racemase"/>
    <property type="match status" value="1"/>
</dbReference>
<evidence type="ECO:0000256" key="5">
    <source>
        <dbReference type="HAMAP-Rule" id="MF_02120"/>
    </source>
</evidence>
<evidence type="ECO:0000256" key="6">
    <source>
        <dbReference type="NCBIfam" id="TIGR01048"/>
    </source>
</evidence>
<name>A0A0W1R943_9EURY</name>
<feature type="binding site" evidence="5">
    <location>
        <position position="366"/>
    </location>
    <ligand>
        <name>substrate</name>
    </ligand>
</feature>
<keyword evidence="5 8" id="KW-0457">Lysine biosynthesis</keyword>
<dbReference type="GO" id="GO:0008836">
    <property type="term" value="F:diaminopimelate decarboxylase activity"/>
    <property type="evidence" value="ECO:0007669"/>
    <property type="project" value="UniProtKB-UniRule"/>
</dbReference>
<dbReference type="Gene3D" id="2.40.37.10">
    <property type="entry name" value="Lyase, Ornithine Decarboxylase, Chain A, domain 1"/>
    <property type="match status" value="1"/>
</dbReference>
<feature type="binding site" evidence="5">
    <location>
        <position position="331"/>
    </location>
    <ligand>
        <name>substrate</name>
    </ligand>
</feature>
<comment type="function">
    <text evidence="5">Specifically catalyzes the decarboxylation of meso-diaminopimelate (meso-DAP) to L-lysine.</text>
</comment>
<feature type="binding site" evidence="5">
    <location>
        <position position="394"/>
    </location>
    <ligand>
        <name>pyridoxal 5'-phosphate</name>
        <dbReference type="ChEBI" id="CHEBI:597326"/>
    </ligand>
</feature>
<proteinExistence type="inferred from homology"/>
<feature type="region of interest" description="Disordered" evidence="9">
    <location>
        <begin position="406"/>
        <end position="446"/>
    </location>
</feature>
<accession>A0A0W1R943</accession>
<evidence type="ECO:0000313" key="12">
    <source>
        <dbReference type="Proteomes" id="UP000054387"/>
    </source>
</evidence>
<feature type="binding site" evidence="5">
    <location>
        <begin position="288"/>
        <end position="291"/>
    </location>
    <ligand>
        <name>pyridoxal 5'-phosphate</name>
        <dbReference type="ChEBI" id="CHEBI:597326"/>
    </ligand>
</feature>
<evidence type="ECO:0000256" key="1">
    <source>
        <dbReference type="ARBA" id="ARBA00001933"/>
    </source>
</evidence>
<comment type="cofactor">
    <cofactor evidence="1 5 7 8">
        <name>pyridoxal 5'-phosphate</name>
        <dbReference type="ChEBI" id="CHEBI:597326"/>
    </cofactor>
</comment>
<dbReference type="AlphaFoldDB" id="A0A0W1R943"/>
<comment type="pathway">
    <text evidence="5 8">Amino-acid biosynthesis; L-lysine biosynthesis via DAP pathway; L-lysine from DL-2,6-diaminopimelate: step 1/1.</text>
</comment>
<dbReference type="PANTHER" id="PTHR43727:SF2">
    <property type="entry name" value="GROUP IV DECARBOXYLASE"/>
    <property type="match status" value="1"/>
</dbReference>
<evidence type="ECO:0000256" key="9">
    <source>
        <dbReference type="SAM" id="MobiDB-lite"/>
    </source>
</evidence>
<sequence>MSDSAGGVSHDEDRNRVARDNPAVRRLADWDAARLDELVDEYGTPLYVTDLDRVRENCTRLRDAFPDAEVRYAVKAHTGRAVLETVREAGLPAECASAGEVHRALGAGFSGDELQYTAVHPPAEDLDYVVDAWREHPDLTITVGAADTAERLRERGFDGRLCIRVNPGVGAGHHEKVRTGANAKFGVPYDRAADLVQSASEEFDLVGIHAHAGSGISGDDLENHRELVRRMGDLAREVAAAGVDLEFVDVGGGFGVPYREDEPALDLPAVAEATREALGDIDATLAVEPGRYVVADAGVLLTRVNTVKETPETVVAGVDAGMTTLLRPAMYDAYHAIRNLSAETGGTDAGDARETVGATVVGPICESSDVFCENRPLPRPDRDDLLAIGNAGAYGYEMASTYNSRPRPAEVALGGGAGGESGESGEDAALVRRRETLTDLTEVESR</sequence>
<feature type="binding site" evidence="5">
    <location>
        <position position="291"/>
    </location>
    <ligand>
        <name>substrate</name>
    </ligand>
</feature>
<gene>
    <name evidence="5" type="primary">lysA</name>
    <name evidence="11" type="ORF">AUR64_09725</name>
</gene>
<feature type="binding site" evidence="5">
    <location>
        <position position="253"/>
    </location>
    <ligand>
        <name>pyridoxal 5'-phosphate</name>
        <dbReference type="ChEBI" id="CHEBI:597326"/>
    </ligand>
</feature>